<dbReference type="EnsemblPlants" id="LPERR02G01260.3">
    <property type="protein sequence ID" value="LPERR02G01260.3"/>
    <property type="gene ID" value="LPERR02G01260"/>
</dbReference>
<protein>
    <recommendedName>
        <fullName evidence="7">GDSL esterase/lipase</fullName>
    </recommendedName>
</protein>
<comment type="similarity">
    <text evidence="1">Belongs to the 'GDSL' lipolytic enzyme family.</text>
</comment>
<keyword evidence="2" id="KW-0378">Hydrolase</keyword>
<evidence type="ECO:0008006" key="7">
    <source>
        <dbReference type="Google" id="ProtNLM"/>
    </source>
</evidence>
<dbReference type="EnsemblPlants" id="LPERR02G01260.1">
    <property type="protein sequence ID" value="LPERR02G01260.1"/>
    <property type="gene ID" value="LPERR02G01260"/>
</dbReference>
<feature type="signal peptide" evidence="4">
    <location>
        <begin position="1"/>
        <end position="23"/>
    </location>
</feature>
<dbReference type="Gramene" id="LPERR02G01260.2">
    <property type="protein sequence ID" value="LPERR02G01260.2"/>
    <property type="gene ID" value="LPERR02G01260"/>
</dbReference>
<dbReference type="InterPro" id="IPR036514">
    <property type="entry name" value="SGNH_hydro_sf"/>
</dbReference>
<dbReference type="PANTHER" id="PTHR45648:SF78">
    <property type="entry name" value="GDSL ESTERASE_LIPASE"/>
    <property type="match status" value="1"/>
</dbReference>
<evidence type="ECO:0000256" key="1">
    <source>
        <dbReference type="ARBA" id="ARBA00008668"/>
    </source>
</evidence>
<proteinExistence type="inferred from homology"/>
<feature type="chain" id="PRO_5007398489" description="GDSL esterase/lipase" evidence="4">
    <location>
        <begin position="24"/>
        <end position="405"/>
    </location>
</feature>
<dbReference type="InterPro" id="IPR001087">
    <property type="entry name" value="GDSL"/>
</dbReference>
<dbReference type="STRING" id="77586.A0A0D9VBF5"/>
<reference evidence="5 6" key="1">
    <citation type="submission" date="2012-08" db="EMBL/GenBank/DDBJ databases">
        <title>Oryza genome evolution.</title>
        <authorList>
            <person name="Wing R.A."/>
        </authorList>
    </citation>
    <scope>NUCLEOTIDE SEQUENCE</scope>
</reference>
<dbReference type="GO" id="GO:0016788">
    <property type="term" value="F:hydrolase activity, acting on ester bonds"/>
    <property type="evidence" value="ECO:0007669"/>
    <property type="project" value="InterPro"/>
</dbReference>
<keyword evidence="4" id="KW-0732">Signal</keyword>
<evidence type="ECO:0000256" key="2">
    <source>
        <dbReference type="ARBA" id="ARBA00022801"/>
    </source>
</evidence>
<dbReference type="Gramene" id="LPERR02G01260.3">
    <property type="protein sequence ID" value="LPERR02G01260.3"/>
    <property type="gene ID" value="LPERR02G01260"/>
</dbReference>
<sequence length="405" mass="42652">MTQIAHFCTYIAALAALFTMSLATAMAMQRAAELRLLLVATAAVAVAAGGGAAKVPAIFVFGDSTADVGNNNYLLGSSARADFPHNGVDFPSGKPTGRFSNGLIGVDFIAAAMGFSRSPPPYLSLISIAANSSSSSSSSGEVMSNRAMMAAASGMKGANFASGGSGVLDSTGATISMTKQIEYFSDLRDQISTTLSAEKASTLLSKSIFLISAGGNDAFDFFSQNLSPDSTATKEFCEAMISTYDSHVKTLYNLGARKFAVINVPLLGCCPYWRSQSPTGECIQPLNQLAKRLNDEIWDLFSDLSSEMQGMKYSIASSYELVSSIIENPQAAGLVEVKSACCGGGKFNAEIPCIPSSSCCTDRSKFLFWDLLHPTQATSKLVGLAFYDGAARFVNPITFKQLGEA</sequence>
<keyword evidence="6" id="KW-1185">Reference proteome</keyword>
<dbReference type="AlphaFoldDB" id="A0A0D9VBF5"/>
<accession>A0A0D9VBF5</accession>
<dbReference type="GO" id="GO:0016042">
    <property type="term" value="P:lipid catabolic process"/>
    <property type="evidence" value="ECO:0007669"/>
    <property type="project" value="UniProtKB-KW"/>
</dbReference>
<keyword evidence="3" id="KW-0443">Lipid metabolism</keyword>
<evidence type="ECO:0000256" key="3">
    <source>
        <dbReference type="ARBA" id="ARBA00022963"/>
    </source>
</evidence>
<dbReference type="CDD" id="cd01837">
    <property type="entry name" value="SGNH_plant_lipase_like"/>
    <property type="match status" value="1"/>
</dbReference>
<keyword evidence="3" id="KW-0442">Lipid degradation</keyword>
<dbReference type="EnsemblPlants" id="LPERR02G01260.2">
    <property type="protein sequence ID" value="LPERR02G01260.2"/>
    <property type="gene ID" value="LPERR02G01260"/>
</dbReference>
<dbReference type="HOGENOM" id="CLU_015101_0_2_1"/>
<dbReference type="Pfam" id="PF00657">
    <property type="entry name" value="Lipase_GDSL"/>
    <property type="match status" value="1"/>
</dbReference>
<reference evidence="5" key="3">
    <citation type="submission" date="2015-04" db="UniProtKB">
        <authorList>
            <consortium name="EnsemblPlants"/>
        </authorList>
    </citation>
    <scope>IDENTIFICATION</scope>
</reference>
<dbReference type="Proteomes" id="UP000032180">
    <property type="component" value="Chromosome 2"/>
</dbReference>
<name>A0A0D9VBF5_9ORYZ</name>
<dbReference type="SUPFAM" id="SSF52266">
    <property type="entry name" value="SGNH hydrolase"/>
    <property type="match status" value="1"/>
</dbReference>
<dbReference type="Gene3D" id="3.40.50.1110">
    <property type="entry name" value="SGNH hydrolase"/>
    <property type="match status" value="1"/>
</dbReference>
<evidence type="ECO:0000313" key="6">
    <source>
        <dbReference type="Proteomes" id="UP000032180"/>
    </source>
</evidence>
<dbReference type="PANTHER" id="PTHR45648">
    <property type="entry name" value="GDSL LIPASE/ACYLHYDROLASE FAMILY PROTEIN (AFU_ORTHOLOGUE AFUA_4G14700)"/>
    <property type="match status" value="1"/>
</dbReference>
<dbReference type="eggNOG" id="KOG0017">
    <property type="taxonomic scope" value="Eukaryota"/>
</dbReference>
<reference evidence="5 6" key="2">
    <citation type="submission" date="2013-12" db="EMBL/GenBank/DDBJ databases">
        <authorList>
            <person name="Yu Y."/>
            <person name="Lee S."/>
            <person name="de Baynast K."/>
            <person name="Wissotski M."/>
            <person name="Liu L."/>
            <person name="Talag J."/>
            <person name="Goicoechea J."/>
            <person name="Angelova A."/>
            <person name="Jetty R."/>
            <person name="Kudrna D."/>
            <person name="Golser W."/>
            <person name="Rivera L."/>
            <person name="Zhang J."/>
            <person name="Wing R."/>
        </authorList>
    </citation>
    <scope>NUCLEOTIDE SEQUENCE</scope>
</reference>
<evidence type="ECO:0000313" key="5">
    <source>
        <dbReference type="EnsemblPlants" id="LPERR02G01260.1"/>
    </source>
</evidence>
<dbReference type="InterPro" id="IPR035669">
    <property type="entry name" value="SGNH_plant_lipase-like"/>
</dbReference>
<dbReference type="InterPro" id="IPR051058">
    <property type="entry name" value="GDSL_Est/Lipase"/>
</dbReference>
<organism evidence="5 6">
    <name type="scientific">Leersia perrieri</name>
    <dbReference type="NCBI Taxonomy" id="77586"/>
    <lineage>
        <taxon>Eukaryota</taxon>
        <taxon>Viridiplantae</taxon>
        <taxon>Streptophyta</taxon>
        <taxon>Embryophyta</taxon>
        <taxon>Tracheophyta</taxon>
        <taxon>Spermatophyta</taxon>
        <taxon>Magnoliopsida</taxon>
        <taxon>Liliopsida</taxon>
        <taxon>Poales</taxon>
        <taxon>Poaceae</taxon>
        <taxon>BOP clade</taxon>
        <taxon>Oryzoideae</taxon>
        <taxon>Oryzeae</taxon>
        <taxon>Oryzinae</taxon>
        <taxon>Leersia</taxon>
    </lineage>
</organism>
<evidence type="ECO:0000256" key="4">
    <source>
        <dbReference type="SAM" id="SignalP"/>
    </source>
</evidence>
<dbReference type="Gramene" id="LPERR02G01260.1">
    <property type="protein sequence ID" value="LPERR02G01260.1"/>
    <property type="gene ID" value="LPERR02G01260"/>
</dbReference>